<reference evidence="2 3" key="1">
    <citation type="submission" date="2017-06" db="EMBL/GenBank/DDBJ databases">
        <title>Genome sequencing of cyanobaciteial culture collection at National Institute for Environmental Studies (NIES).</title>
        <authorList>
            <person name="Hirose Y."/>
            <person name="Shimura Y."/>
            <person name="Fujisawa T."/>
            <person name="Nakamura Y."/>
            <person name="Kawachi M."/>
        </authorList>
    </citation>
    <scope>NUCLEOTIDE SEQUENCE [LARGE SCALE GENOMIC DNA]</scope>
    <source>
        <strain evidence="2 3">NIES-267</strain>
        <plasmid evidence="3">Plasmid2 dna</plasmid>
    </source>
</reference>
<dbReference type="Proteomes" id="UP000218418">
    <property type="component" value="Plasmid plasmid2"/>
</dbReference>
<geneLocation type="plasmid" evidence="3">
    <name>Plasmid2 dna</name>
</geneLocation>
<evidence type="ECO:0000313" key="3">
    <source>
        <dbReference type="Proteomes" id="UP000218418"/>
    </source>
</evidence>
<accession>A0A1Z4M2V7</accession>
<dbReference type="EMBL" id="AP018229">
    <property type="protein sequence ID" value="BAY87796.1"/>
    <property type="molecule type" value="Genomic_DNA"/>
</dbReference>
<feature type="transmembrane region" description="Helical" evidence="1">
    <location>
        <begin position="30"/>
        <end position="54"/>
    </location>
</feature>
<keyword evidence="1" id="KW-0812">Transmembrane</keyword>
<feature type="transmembrane region" description="Helical" evidence="1">
    <location>
        <begin position="7"/>
        <end position="24"/>
    </location>
</feature>
<proteinExistence type="predicted"/>
<keyword evidence="1" id="KW-1133">Transmembrane helix</keyword>
<protein>
    <submittedName>
        <fullName evidence="2">Uncharacterized protein</fullName>
    </submittedName>
</protein>
<keyword evidence="1" id="KW-0472">Membrane</keyword>
<organism evidence="2 3">
    <name type="scientific">Calothrix parasitica NIES-267</name>
    <dbReference type="NCBI Taxonomy" id="1973488"/>
    <lineage>
        <taxon>Bacteria</taxon>
        <taxon>Bacillati</taxon>
        <taxon>Cyanobacteriota</taxon>
        <taxon>Cyanophyceae</taxon>
        <taxon>Nostocales</taxon>
        <taxon>Calotrichaceae</taxon>
        <taxon>Calothrix</taxon>
    </lineage>
</organism>
<dbReference type="AlphaFoldDB" id="A0A1Z4M2V7"/>
<sequence length="56" mass="5540">MSIASFFTLVLVGIAIVVLVPPIIELSASVIAIGGINGLLLVFAAIGIGAAYAANN</sequence>
<keyword evidence="3" id="KW-1185">Reference proteome</keyword>
<keyword evidence="2" id="KW-0614">Plasmid</keyword>
<evidence type="ECO:0000256" key="1">
    <source>
        <dbReference type="SAM" id="Phobius"/>
    </source>
</evidence>
<evidence type="ECO:0000313" key="2">
    <source>
        <dbReference type="EMBL" id="BAY87796.1"/>
    </source>
</evidence>
<gene>
    <name evidence="2" type="ORF">NIES267_73200</name>
</gene>
<name>A0A1Z4M2V7_9CYAN</name>